<evidence type="ECO:0000313" key="1">
    <source>
        <dbReference type="EMBL" id="SBV26422.1"/>
    </source>
</evidence>
<name>A0A1C3N1F2_9ACTN</name>
<dbReference type="Pfam" id="PF14435">
    <property type="entry name" value="SUKH-4"/>
    <property type="match status" value="1"/>
</dbReference>
<proteinExistence type="predicted"/>
<dbReference type="EMBL" id="LT598496">
    <property type="protein sequence ID" value="SBV26422.1"/>
    <property type="molecule type" value="Genomic_DNA"/>
</dbReference>
<reference evidence="2" key="1">
    <citation type="submission" date="2016-06" db="EMBL/GenBank/DDBJ databases">
        <authorList>
            <person name="Varghese N."/>
        </authorList>
    </citation>
    <scope>NUCLEOTIDE SEQUENCE [LARGE SCALE GENOMIC DNA]</scope>
    <source>
        <strain evidence="2">DSM 45344</strain>
    </source>
</reference>
<dbReference type="Proteomes" id="UP000199393">
    <property type="component" value="Chromosome I"/>
</dbReference>
<dbReference type="InterPro" id="IPR025851">
    <property type="entry name" value="SUKH-4"/>
</dbReference>
<dbReference type="RefSeq" id="WP_091589526.1">
    <property type="nucleotide sequence ID" value="NZ_JBHRWG010000003.1"/>
</dbReference>
<sequence>MSPLVDRATLESVFNADDLVTLDEATLVAVAHEPTRDFLRDVGLPDQAGWFEVAQDLLDGNLRIGGAAWEAVAARYPSRAYDMSTWLTLGGVGLDDVIIDVATGIVYCIPDDGSPHRLNSGVDALVLFLCELEKERPEYDPEAATEEGVDPEGSAERLLHRMRRADPSAMADPGSSWYAVLRLVRRLLQSY</sequence>
<dbReference type="AlphaFoldDB" id="A0A1C3N1F2"/>
<keyword evidence="2" id="KW-1185">Reference proteome</keyword>
<evidence type="ECO:0000313" key="2">
    <source>
        <dbReference type="Proteomes" id="UP000199393"/>
    </source>
</evidence>
<accession>A0A1C3N1F2</accession>
<gene>
    <name evidence="1" type="ORF">GA0070620_1911</name>
</gene>
<dbReference type="STRING" id="307121.GA0070620_1911"/>
<organism evidence="1 2">
    <name type="scientific">Micromonospora krabiensis</name>
    <dbReference type="NCBI Taxonomy" id="307121"/>
    <lineage>
        <taxon>Bacteria</taxon>
        <taxon>Bacillati</taxon>
        <taxon>Actinomycetota</taxon>
        <taxon>Actinomycetes</taxon>
        <taxon>Micromonosporales</taxon>
        <taxon>Micromonosporaceae</taxon>
        <taxon>Micromonospora</taxon>
    </lineage>
</organism>
<dbReference type="OrthoDB" id="4108903at2"/>
<protein>
    <submittedName>
        <fullName evidence="1">SUKH-4 immunity protein</fullName>
    </submittedName>
</protein>